<feature type="active site" description="Charge relay system" evidence="19 20">
    <location>
        <position position="396"/>
    </location>
</feature>
<dbReference type="PROSITE" id="PS51892">
    <property type="entry name" value="SUBTILASE"/>
    <property type="match status" value="1"/>
</dbReference>
<feature type="compositionally biased region" description="Low complexity" evidence="21">
    <location>
        <begin position="1093"/>
        <end position="1113"/>
    </location>
</feature>
<keyword evidence="12" id="KW-1015">Disulfide bond</keyword>
<dbReference type="InterPro" id="IPR034182">
    <property type="entry name" value="Kexin/furin"/>
</dbReference>
<evidence type="ECO:0000256" key="20">
    <source>
        <dbReference type="PROSITE-ProRule" id="PRU01240"/>
    </source>
</evidence>
<evidence type="ECO:0000256" key="18">
    <source>
        <dbReference type="ARBA" id="ARBA00077026"/>
    </source>
</evidence>
<evidence type="ECO:0000256" key="8">
    <source>
        <dbReference type="ARBA" id="ARBA00022825"/>
    </source>
</evidence>
<evidence type="ECO:0000313" key="25">
    <source>
        <dbReference type="RefSeq" id="XP_051864194.1"/>
    </source>
</evidence>
<keyword evidence="8 20" id="KW-0720">Serine protease</keyword>
<comment type="function">
    <text evidence="16">Furin is likely to represent the ubiquitous endoprotease activity within constitutive secretory pathways and capable of cleavage at the RX(K/R)R consensus motif.</text>
</comment>
<evidence type="ECO:0000256" key="6">
    <source>
        <dbReference type="ARBA" id="ARBA00022729"/>
    </source>
</evidence>
<keyword evidence="10 22" id="KW-0472">Membrane</keyword>
<feature type="region of interest" description="Disordered" evidence="21">
    <location>
        <begin position="1001"/>
        <end position="1020"/>
    </location>
</feature>
<dbReference type="EC" id="3.4.21.75" evidence="15"/>
<evidence type="ECO:0000256" key="21">
    <source>
        <dbReference type="SAM" id="MobiDB-lite"/>
    </source>
</evidence>
<dbReference type="GO" id="GO:0000139">
    <property type="term" value="C:Golgi membrane"/>
    <property type="evidence" value="ECO:0007669"/>
    <property type="project" value="UniProtKB-SubCell"/>
</dbReference>
<dbReference type="RefSeq" id="XP_051864195.1">
    <property type="nucleotide sequence ID" value="XM_052008235.1"/>
</dbReference>
<dbReference type="SMART" id="SM00261">
    <property type="entry name" value="FU"/>
    <property type="match status" value="2"/>
</dbReference>
<dbReference type="SUPFAM" id="SSF57184">
    <property type="entry name" value="Growth factor receptor domain"/>
    <property type="match status" value="1"/>
</dbReference>
<evidence type="ECO:0000256" key="15">
    <source>
        <dbReference type="ARBA" id="ARBA00038993"/>
    </source>
</evidence>
<dbReference type="CTD" id="47220"/>
<dbReference type="PANTHER" id="PTHR42884:SF3">
    <property type="entry name" value="FURIN-LIKE PROTEASE 1, ISOFORMS 1_1-X_2"/>
    <property type="match status" value="1"/>
</dbReference>
<evidence type="ECO:0000256" key="11">
    <source>
        <dbReference type="ARBA" id="ARBA00023145"/>
    </source>
</evidence>
<gene>
    <name evidence="25 26" type="primary">LOC117574052</name>
</gene>
<accession>A0A9C6WJ11</accession>
<evidence type="ECO:0000256" key="14">
    <source>
        <dbReference type="ARBA" id="ARBA00035756"/>
    </source>
</evidence>
<comment type="similarity">
    <text evidence="3">Belongs to the peptidase S8 family. Furin subfamily.</text>
</comment>
<keyword evidence="22" id="KW-0812">Transmembrane</keyword>
<dbReference type="PROSITE" id="PS51829">
    <property type="entry name" value="P_HOMO_B"/>
    <property type="match status" value="1"/>
</dbReference>
<organism evidence="24 25">
    <name type="scientific">Drosophila albomicans</name>
    <name type="common">Fruit fly</name>
    <dbReference type="NCBI Taxonomy" id="7291"/>
    <lineage>
        <taxon>Eukaryota</taxon>
        <taxon>Metazoa</taxon>
        <taxon>Ecdysozoa</taxon>
        <taxon>Arthropoda</taxon>
        <taxon>Hexapoda</taxon>
        <taxon>Insecta</taxon>
        <taxon>Pterygota</taxon>
        <taxon>Neoptera</taxon>
        <taxon>Endopterygota</taxon>
        <taxon>Diptera</taxon>
        <taxon>Brachycera</taxon>
        <taxon>Muscomorpha</taxon>
        <taxon>Ephydroidea</taxon>
        <taxon>Drosophilidae</taxon>
        <taxon>Drosophila</taxon>
    </lineage>
</organism>
<proteinExistence type="inferred from homology"/>
<feature type="region of interest" description="Disordered" evidence="21">
    <location>
        <begin position="1"/>
        <end position="42"/>
    </location>
</feature>
<dbReference type="GO" id="GO:0016486">
    <property type="term" value="P:peptide hormone processing"/>
    <property type="evidence" value="ECO:0007669"/>
    <property type="project" value="TreeGrafter"/>
</dbReference>
<feature type="compositionally biased region" description="Low complexity" evidence="21">
    <location>
        <begin position="901"/>
        <end position="925"/>
    </location>
</feature>
<evidence type="ECO:0000256" key="4">
    <source>
        <dbReference type="ARBA" id="ARBA00022670"/>
    </source>
</evidence>
<protein>
    <recommendedName>
        <fullName evidence="15">furin</fullName>
        <ecNumber evidence="15">3.4.21.75</ecNumber>
    </recommendedName>
    <alternativeName>
        <fullName evidence="17">Kex2-like endoprotease 1</fullName>
    </alternativeName>
    <alternativeName>
        <fullName evidence="18">dKLIP-1</fullName>
    </alternativeName>
</protein>
<dbReference type="InterPro" id="IPR002884">
    <property type="entry name" value="P_dom"/>
</dbReference>
<feature type="region of interest" description="Disordered" evidence="21">
    <location>
        <begin position="1510"/>
        <end position="1536"/>
    </location>
</feature>
<feature type="region of interest" description="Disordered" evidence="21">
    <location>
        <begin position="1057"/>
        <end position="1125"/>
    </location>
</feature>
<evidence type="ECO:0000256" key="3">
    <source>
        <dbReference type="ARBA" id="ARBA00005325"/>
    </source>
</evidence>
<evidence type="ECO:0000256" key="16">
    <source>
        <dbReference type="ARBA" id="ARBA00053600"/>
    </source>
</evidence>
<dbReference type="FunFam" id="3.40.50.200:FF:000001">
    <property type="entry name" value="Furin 2, isoform B"/>
    <property type="match status" value="1"/>
</dbReference>
<dbReference type="RefSeq" id="XP_051864194.1">
    <property type="nucleotide sequence ID" value="XM_052008234.1"/>
</dbReference>
<feature type="compositionally biased region" description="Polar residues" evidence="21">
    <location>
        <begin position="822"/>
        <end position="831"/>
    </location>
</feature>
<dbReference type="InterPro" id="IPR015500">
    <property type="entry name" value="Peptidase_S8_subtilisin-rel"/>
</dbReference>
<comment type="catalytic activity">
    <reaction evidence="14">
        <text>Release of mature proteins from their proproteins by cleavage of -Arg-Xaa-Yaa-Arg-|-Zaa- bonds, where Xaa can be any amino acid and Yaa is Arg or Lys. Releases albumin, complement component C3 and von Willebrand factor from their respective precursors.</text>
        <dbReference type="EC" id="3.4.21.75"/>
    </reaction>
</comment>
<feature type="compositionally biased region" description="Low complexity" evidence="21">
    <location>
        <begin position="788"/>
        <end position="809"/>
    </location>
</feature>
<dbReference type="Pfam" id="PF16470">
    <property type="entry name" value="S8_pro-domain"/>
    <property type="match status" value="1"/>
</dbReference>
<feature type="compositionally biased region" description="Low complexity" evidence="21">
    <location>
        <begin position="937"/>
        <end position="951"/>
    </location>
</feature>
<dbReference type="GO" id="GO:0001941">
    <property type="term" value="P:postsynaptic membrane organization"/>
    <property type="evidence" value="ECO:0007669"/>
    <property type="project" value="UniProtKB-ARBA"/>
</dbReference>
<feature type="transmembrane region" description="Helical" evidence="22">
    <location>
        <begin position="1439"/>
        <end position="1461"/>
    </location>
</feature>
<keyword evidence="13" id="KW-0325">Glycoprotein</keyword>
<dbReference type="Pfam" id="PF01483">
    <property type="entry name" value="P_proprotein"/>
    <property type="match status" value="1"/>
</dbReference>
<evidence type="ECO:0000256" key="9">
    <source>
        <dbReference type="ARBA" id="ARBA00023034"/>
    </source>
</evidence>
<feature type="compositionally biased region" description="Polar residues" evidence="21">
    <location>
        <begin position="1061"/>
        <end position="1078"/>
    </location>
</feature>
<dbReference type="GO" id="GO:0005802">
    <property type="term" value="C:trans-Golgi network"/>
    <property type="evidence" value="ECO:0007669"/>
    <property type="project" value="TreeGrafter"/>
</dbReference>
<evidence type="ECO:0000256" key="1">
    <source>
        <dbReference type="ARBA" id="ARBA00001913"/>
    </source>
</evidence>
<evidence type="ECO:0000256" key="2">
    <source>
        <dbReference type="ARBA" id="ARBA00004653"/>
    </source>
</evidence>
<dbReference type="GO" id="GO:0004252">
    <property type="term" value="F:serine-type endopeptidase activity"/>
    <property type="evidence" value="ECO:0007669"/>
    <property type="project" value="UniProtKB-UniRule"/>
</dbReference>
<comment type="subcellular location">
    <subcellularLocation>
        <location evidence="2">Golgi apparatus membrane</location>
        <topology evidence="2">Multi-pass membrane protein</topology>
    </subcellularLocation>
</comment>
<evidence type="ECO:0000313" key="24">
    <source>
        <dbReference type="Proteomes" id="UP000515160"/>
    </source>
</evidence>
<keyword evidence="7 20" id="KW-0378">Hydrolase</keyword>
<dbReference type="SUPFAM" id="SSF54897">
    <property type="entry name" value="Protease propeptides/inhibitors"/>
    <property type="match status" value="1"/>
</dbReference>
<feature type="region of interest" description="Disordered" evidence="21">
    <location>
        <begin position="882"/>
        <end position="991"/>
    </location>
</feature>
<dbReference type="InterPro" id="IPR008979">
    <property type="entry name" value="Galactose-bd-like_sf"/>
</dbReference>
<dbReference type="PRINTS" id="PR00723">
    <property type="entry name" value="SUBTILISIN"/>
</dbReference>
<keyword evidence="4 20" id="KW-0645">Protease</keyword>
<dbReference type="SUPFAM" id="SSF49785">
    <property type="entry name" value="Galactose-binding domain-like"/>
    <property type="match status" value="1"/>
</dbReference>
<dbReference type="FunFam" id="2.60.120.260:FF:000006">
    <property type="entry name" value="Proprotein convertase subtilisin/kexin type 5"/>
    <property type="match status" value="1"/>
</dbReference>
<sequence>MKNDVVRWSRQPNSNSNSNNNSNRNNNNRHSHSQSESNNNNLLTAGNTQLRQHVASKRTCQPNANANVAATKCAWQQQHQQQQTIIECDITRNYNFDCNLLKTSFLTQPSKTKCNRSRHLRASTATTRALLLLILQFSIAVFLCNINVGFAAASVAPKVESGHAQSPLLPPYVLDYETSSGGSGASNSNSDAAQLTANSGGRPSGAGGDAGHYTHTWAVHIPNGDNNGIADAVAKEHGFVNMGKIFDDHYHFAHHKVSKRSLQPASHHQTRLDLDDRVHWAKQQRAKSRSKRDFIRMRPSRTSSRALSLVDAVSFDDPKWAQMWYLNRGGGLDMNVIPAWKEGITGKGVVVTILDDGLESDHPDIVNNYDPKASYDVNSHDDDPMPHYDMTDSNRHGTRCAGEVAATANNSFCAVGIAYGASVGGVRMLDGDVTDAVEARSLSLNPQHIDIYSASWGPDDDGKTVDGPGELASRAFIEGTTKGRGGKGSIFIWASGNGGREMDNCNCDGYTNSIWTLSISSATEEGHVPWYSEKCSSTLATTYSSGGQSEKQVVTTDLHHSCTASHTGTSASAPLAAGIAALVLQSNQNLTWRDLQHIVVRTAKPANLKDSTWSRNGVGRRVSHSFGYGLMDAAEMVRVARNWKTVPEQQRCEINAPHVDKVIPPRTHITLQLSVNHCLSVNYLEHVQAKITLTSQRRGDIQLYLKSPANTKVTLLTTRMHDNSRSGFNQWPFMSVHTWGESPHGNWQLEIHNEGRYMGHALLREWSLIFYGTTLTIDPNDPISVPRSSSAEATTPNSSSSNTGSTTSNLHQIYSPQYPRISPNNFANTPSGGAKLPLGKTQANKSSSLVTNNPLLSVVPAPAGKQGYQQISATYGVILGKSSNNSNHNNNNGNGNGNGNSKGNNKGNNKANKSNKAGENGNKNGNGNGRANKKEQTTQSTTSSSSSSTTTNKNKYYRISQQGGGGGGGKGKGNGLQTQRPKASSGEKFFEEKTRKVIGEIASNSNNNSNNRGNNQNNATRLPIKAAKQVKESNGGDSRIPKLFERYEKIQAIFPELEPYESSNSPKSKPGGNLQQSRKQGKQFEVELFKPVSSSNSGSGSGNSKAGNTKKSPSAPPPPSSHLATLLPVLPAGGSSFLPDQRILKKQQLLMAAAGVITPVDVFADDNDNDNLAAAASDAVDDDEEEEAQVELVAAGSFRQGYRPNVQVTQWDMILYGTETPAQPQDAPHPKQPSQFHSYGDEMAHNDIEHDASGQWRNMQQVGEVGVAQDRSNAAACLKWNDQKCLECRDASYFYEDLCYDECPLHTYAKLNYNVFDDFDADSDVNSTESSIADINNNGLVDKDDPLQAAERRRRRESTTLTLTPRHSQVCASCDISCLRCYGPNNSQCSTCPPGSQLRKLPQTNETYCYAYVVRSTIEQADEQSGHTVKIQFMQWSTALLMIAMIVSLVGVTVAGAMVYYRRTTKEEVYTRVALMAADDSDEDEEIYKAKSHLPSDVIEYHDELWPQKLPSDALEAAEEEEEEPSEEKESTHLVP</sequence>
<dbReference type="OrthoDB" id="300641at2759"/>
<dbReference type="CDD" id="cd04059">
    <property type="entry name" value="Peptidases_S8_Protein_convertases_Kexins_Furin-like"/>
    <property type="match status" value="1"/>
</dbReference>
<feature type="domain" description="P/Homo B" evidence="23">
    <location>
        <begin position="645"/>
        <end position="776"/>
    </location>
</feature>
<dbReference type="InterPro" id="IPR000209">
    <property type="entry name" value="Peptidase_S8/S53_dom"/>
</dbReference>
<keyword evidence="6" id="KW-0732">Signal</keyword>
<dbReference type="InterPro" id="IPR023827">
    <property type="entry name" value="Peptidase_S8_Asp-AS"/>
</dbReference>
<dbReference type="InterPro" id="IPR009030">
    <property type="entry name" value="Growth_fac_rcpt_cys_sf"/>
</dbReference>
<feature type="region of interest" description="Disordered" evidence="21">
    <location>
        <begin position="180"/>
        <end position="211"/>
    </location>
</feature>
<feature type="compositionally biased region" description="Low complexity" evidence="21">
    <location>
        <begin position="13"/>
        <end position="26"/>
    </location>
</feature>
<dbReference type="SUPFAM" id="SSF52743">
    <property type="entry name" value="Subtilisin-like"/>
    <property type="match status" value="1"/>
</dbReference>
<feature type="compositionally biased region" description="Gly residues" evidence="21">
    <location>
        <begin position="962"/>
        <end position="974"/>
    </location>
</feature>
<keyword evidence="11" id="KW-0865">Zymogen</keyword>
<dbReference type="GO" id="GO:0005886">
    <property type="term" value="C:plasma membrane"/>
    <property type="evidence" value="ECO:0007669"/>
    <property type="project" value="UniProtKB-ARBA"/>
</dbReference>
<dbReference type="GO" id="GO:0097688">
    <property type="term" value="P:glutamate receptor clustering"/>
    <property type="evidence" value="ECO:0007669"/>
    <property type="project" value="UniProtKB-ARBA"/>
</dbReference>
<keyword evidence="24" id="KW-1185">Reference proteome</keyword>
<evidence type="ECO:0000256" key="19">
    <source>
        <dbReference type="PIRSR" id="PIRSR615500-1"/>
    </source>
</evidence>
<keyword evidence="22" id="KW-1133">Transmembrane helix</keyword>
<evidence type="ECO:0000256" key="10">
    <source>
        <dbReference type="ARBA" id="ARBA00023136"/>
    </source>
</evidence>
<dbReference type="PROSITE" id="PS00137">
    <property type="entry name" value="SUBTILASE_HIS"/>
    <property type="match status" value="1"/>
</dbReference>
<comment type="cofactor">
    <cofactor evidence="1">
        <name>Ca(2+)</name>
        <dbReference type="ChEBI" id="CHEBI:29108"/>
    </cofactor>
</comment>
<dbReference type="InterPro" id="IPR036852">
    <property type="entry name" value="Peptidase_S8/S53_dom_sf"/>
</dbReference>
<dbReference type="Pfam" id="PF00082">
    <property type="entry name" value="Peptidase_S8"/>
    <property type="match status" value="1"/>
</dbReference>
<feature type="active site" description="Charge relay system" evidence="19 20">
    <location>
        <position position="355"/>
    </location>
</feature>
<dbReference type="InterPro" id="IPR022398">
    <property type="entry name" value="Peptidase_S8_His-AS"/>
</dbReference>
<dbReference type="Gene3D" id="3.30.70.850">
    <property type="entry name" value="Peptidase S8, pro-domain"/>
    <property type="match status" value="1"/>
</dbReference>
<dbReference type="Gene3D" id="2.60.120.260">
    <property type="entry name" value="Galactose-binding domain-like"/>
    <property type="match status" value="1"/>
</dbReference>
<keyword evidence="9" id="KW-0333">Golgi apparatus</keyword>
<feature type="compositionally biased region" description="Acidic residues" evidence="21">
    <location>
        <begin position="1516"/>
        <end position="1527"/>
    </location>
</feature>
<dbReference type="GeneID" id="117574052"/>
<feature type="compositionally biased region" description="Low complexity" evidence="21">
    <location>
        <begin position="1003"/>
        <end position="1018"/>
    </location>
</feature>
<dbReference type="Proteomes" id="UP000515160">
    <property type="component" value="Chromosome 2R"/>
</dbReference>
<dbReference type="PROSITE" id="PS00136">
    <property type="entry name" value="SUBTILASE_ASP"/>
    <property type="match status" value="1"/>
</dbReference>
<dbReference type="PROSITE" id="PS00138">
    <property type="entry name" value="SUBTILASE_SER"/>
    <property type="match status" value="1"/>
</dbReference>
<evidence type="ECO:0000256" key="17">
    <source>
        <dbReference type="ARBA" id="ARBA00076029"/>
    </source>
</evidence>
<dbReference type="PANTHER" id="PTHR42884">
    <property type="entry name" value="PROPROTEIN CONVERTASE SUBTILISIN/KEXIN-RELATED"/>
    <property type="match status" value="1"/>
</dbReference>
<dbReference type="InterPro" id="IPR006212">
    <property type="entry name" value="Furin_repeat"/>
</dbReference>
<feature type="active site" description="Charge relay system" evidence="19 20">
    <location>
        <position position="570"/>
    </location>
</feature>
<feature type="transmembrane region" description="Helical" evidence="22">
    <location>
        <begin position="129"/>
        <end position="153"/>
    </location>
</feature>
<reference evidence="25 26" key="1">
    <citation type="submission" date="2025-04" db="UniProtKB">
        <authorList>
            <consortium name="RefSeq"/>
        </authorList>
    </citation>
    <scope>IDENTIFICATION</scope>
    <source>
        <strain evidence="25 26">15112-1751.03</strain>
        <tissue evidence="25 26">Whole Adult</tissue>
    </source>
</reference>
<dbReference type="InterPro" id="IPR023828">
    <property type="entry name" value="Peptidase_S8_Ser-AS"/>
</dbReference>
<dbReference type="CDD" id="cd00064">
    <property type="entry name" value="FU"/>
    <property type="match status" value="2"/>
</dbReference>
<evidence type="ECO:0000256" key="13">
    <source>
        <dbReference type="ARBA" id="ARBA00023180"/>
    </source>
</evidence>
<keyword evidence="5" id="KW-0165">Cleavage on pair of basic residues</keyword>
<evidence type="ECO:0000256" key="5">
    <source>
        <dbReference type="ARBA" id="ARBA00022685"/>
    </source>
</evidence>
<evidence type="ECO:0000259" key="23">
    <source>
        <dbReference type="PROSITE" id="PS51829"/>
    </source>
</evidence>
<evidence type="ECO:0000256" key="12">
    <source>
        <dbReference type="ARBA" id="ARBA00023157"/>
    </source>
</evidence>
<feature type="region of interest" description="Disordered" evidence="21">
    <location>
        <begin position="782"/>
        <end position="846"/>
    </location>
</feature>
<evidence type="ECO:0000256" key="7">
    <source>
        <dbReference type="ARBA" id="ARBA00022801"/>
    </source>
</evidence>
<dbReference type="FunFam" id="3.30.70.850:FF:000001">
    <property type="entry name" value="Proprotein convertase subtilisin/kexin type 5"/>
    <property type="match status" value="1"/>
</dbReference>
<feature type="compositionally biased region" description="Low complexity" evidence="21">
    <location>
        <begin position="882"/>
        <end position="893"/>
    </location>
</feature>
<dbReference type="GO" id="GO:0097090">
    <property type="term" value="P:presynaptic membrane organization"/>
    <property type="evidence" value="ECO:0007669"/>
    <property type="project" value="UniProtKB-ARBA"/>
</dbReference>
<evidence type="ECO:0000256" key="22">
    <source>
        <dbReference type="SAM" id="Phobius"/>
    </source>
</evidence>
<dbReference type="GO" id="GO:0008039">
    <property type="term" value="P:synaptic target recognition"/>
    <property type="evidence" value="ECO:0007669"/>
    <property type="project" value="UniProtKB-ARBA"/>
</dbReference>
<dbReference type="Gene3D" id="3.40.50.200">
    <property type="entry name" value="Peptidase S8/S53 domain"/>
    <property type="match status" value="1"/>
</dbReference>
<name>A0A9C6WJ11_DROAB</name>
<evidence type="ECO:0000313" key="26">
    <source>
        <dbReference type="RefSeq" id="XP_051864195.1"/>
    </source>
</evidence>
<dbReference type="InterPro" id="IPR032815">
    <property type="entry name" value="S8_pro-domain"/>
</dbReference>
<dbReference type="InterPro" id="IPR038466">
    <property type="entry name" value="S8_pro-domain_sf"/>
</dbReference>